<dbReference type="EMBL" id="CAJGYO010000010">
    <property type="protein sequence ID" value="CAD6256535.1"/>
    <property type="molecule type" value="Genomic_DNA"/>
</dbReference>
<comment type="caution">
    <text evidence="4">The sequence shown here is derived from an EMBL/GenBank/DDBJ whole genome shotgun (WGS) entry which is preliminary data.</text>
</comment>
<dbReference type="PROSITE" id="PS51473">
    <property type="entry name" value="GNK2"/>
    <property type="match status" value="1"/>
</dbReference>
<gene>
    <name evidence="4" type="ORF">NCGR_LOCUS40041</name>
</gene>
<evidence type="ECO:0000256" key="2">
    <source>
        <dbReference type="ARBA" id="ARBA00022737"/>
    </source>
</evidence>
<dbReference type="Pfam" id="PF01657">
    <property type="entry name" value="Stress-antifung"/>
    <property type="match status" value="1"/>
</dbReference>
<dbReference type="Proteomes" id="UP000604825">
    <property type="component" value="Unassembled WGS sequence"/>
</dbReference>
<sequence length="94" mass="10158">MNQQQPATGNFTKFFKPMLSDTVAQVLSTTKHYAAIRMGTNDGSTTVPQLYCLAQCAPDLVQDICYNCIQNFSDLATANFAGRRGGVFLVCGAV</sequence>
<keyword evidence="5" id="KW-1185">Reference proteome</keyword>
<protein>
    <recommendedName>
        <fullName evidence="3">Gnk2-homologous domain-containing protein</fullName>
    </recommendedName>
</protein>
<reference evidence="4" key="1">
    <citation type="submission" date="2020-10" db="EMBL/GenBank/DDBJ databases">
        <authorList>
            <person name="Han B."/>
            <person name="Lu T."/>
            <person name="Zhao Q."/>
            <person name="Huang X."/>
            <person name="Zhao Y."/>
        </authorList>
    </citation>
    <scope>NUCLEOTIDE SEQUENCE</scope>
</reference>
<evidence type="ECO:0000313" key="4">
    <source>
        <dbReference type="EMBL" id="CAD6256535.1"/>
    </source>
</evidence>
<dbReference type="InterPro" id="IPR038408">
    <property type="entry name" value="GNK2_sf"/>
</dbReference>
<keyword evidence="1" id="KW-0732">Signal</keyword>
<accession>A0A811QDU3</accession>
<organism evidence="4 5">
    <name type="scientific">Miscanthus lutarioriparius</name>
    <dbReference type="NCBI Taxonomy" id="422564"/>
    <lineage>
        <taxon>Eukaryota</taxon>
        <taxon>Viridiplantae</taxon>
        <taxon>Streptophyta</taxon>
        <taxon>Embryophyta</taxon>
        <taxon>Tracheophyta</taxon>
        <taxon>Spermatophyta</taxon>
        <taxon>Magnoliopsida</taxon>
        <taxon>Liliopsida</taxon>
        <taxon>Poales</taxon>
        <taxon>Poaceae</taxon>
        <taxon>PACMAD clade</taxon>
        <taxon>Panicoideae</taxon>
        <taxon>Andropogonodae</taxon>
        <taxon>Andropogoneae</taxon>
        <taxon>Saccharinae</taxon>
        <taxon>Miscanthus</taxon>
    </lineage>
</organism>
<evidence type="ECO:0000313" key="5">
    <source>
        <dbReference type="Proteomes" id="UP000604825"/>
    </source>
</evidence>
<feature type="domain" description="Gnk2-homologous" evidence="3">
    <location>
        <begin position="1"/>
        <end position="94"/>
    </location>
</feature>
<evidence type="ECO:0000256" key="1">
    <source>
        <dbReference type="ARBA" id="ARBA00022729"/>
    </source>
</evidence>
<dbReference type="OrthoDB" id="10440064at2759"/>
<evidence type="ECO:0000259" key="3">
    <source>
        <dbReference type="PROSITE" id="PS51473"/>
    </source>
</evidence>
<proteinExistence type="predicted"/>
<dbReference type="Gene3D" id="3.30.430.20">
    <property type="entry name" value="Gnk2 domain, C-X8-C-X2-C motif"/>
    <property type="match status" value="1"/>
</dbReference>
<dbReference type="AlphaFoldDB" id="A0A811QDU3"/>
<dbReference type="CDD" id="cd23509">
    <property type="entry name" value="Gnk2-like"/>
    <property type="match status" value="1"/>
</dbReference>
<name>A0A811QDU3_9POAL</name>
<dbReference type="InterPro" id="IPR002902">
    <property type="entry name" value="GNK2"/>
</dbReference>
<keyword evidence="2" id="KW-0677">Repeat</keyword>